<accession>A0AA37XG01</accession>
<sequence>MTPISLDGLDFHMISSTSSVVDAEAPTRFHYRQEGNLVWGRYTGDTVTQGRFVGEATAGRISISFAHASVTDGSVVRGGADSVVERREDGRIYLVEAYEIDGVPHSSVCVESPPD</sequence>
<dbReference type="Proteomes" id="UP001157161">
    <property type="component" value="Unassembled WGS sequence"/>
</dbReference>
<keyword evidence="2" id="KW-1185">Reference proteome</keyword>
<proteinExistence type="predicted"/>
<dbReference type="InterPro" id="IPR058595">
    <property type="entry name" value="Avidin-like"/>
</dbReference>
<dbReference type="Pfam" id="PF26421">
    <property type="entry name" value="Avidin_like"/>
    <property type="match status" value="1"/>
</dbReference>
<name>A0AA37XG01_9MICO</name>
<reference evidence="1" key="1">
    <citation type="journal article" date="2014" name="Int. J. Syst. Evol. Microbiol.">
        <title>Complete genome sequence of Corynebacterium casei LMG S-19264T (=DSM 44701T), isolated from a smear-ripened cheese.</title>
        <authorList>
            <consortium name="US DOE Joint Genome Institute (JGI-PGF)"/>
            <person name="Walter F."/>
            <person name="Albersmeier A."/>
            <person name="Kalinowski J."/>
            <person name="Ruckert C."/>
        </authorList>
    </citation>
    <scope>NUCLEOTIDE SEQUENCE</scope>
    <source>
        <strain evidence="1">NBRC 112290</strain>
    </source>
</reference>
<evidence type="ECO:0000313" key="1">
    <source>
        <dbReference type="EMBL" id="GMA32505.1"/>
    </source>
</evidence>
<organism evidence="1 2">
    <name type="scientific">Litorihabitans aurantiacus</name>
    <dbReference type="NCBI Taxonomy" id="1930061"/>
    <lineage>
        <taxon>Bacteria</taxon>
        <taxon>Bacillati</taxon>
        <taxon>Actinomycetota</taxon>
        <taxon>Actinomycetes</taxon>
        <taxon>Micrococcales</taxon>
        <taxon>Beutenbergiaceae</taxon>
        <taxon>Litorihabitans</taxon>
    </lineage>
</organism>
<dbReference type="RefSeq" id="WP_284251186.1">
    <property type="nucleotide sequence ID" value="NZ_BSUM01000001.1"/>
</dbReference>
<protein>
    <submittedName>
        <fullName evidence="1">Uncharacterized protein</fullName>
    </submittedName>
</protein>
<evidence type="ECO:0000313" key="2">
    <source>
        <dbReference type="Proteomes" id="UP001157161"/>
    </source>
</evidence>
<gene>
    <name evidence="1" type="ORF">GCM10025875_24970</name>
</gene>
<dbReference type="EMBL" id="BSUM01000001">
    <property type="protein sequence ID" value="GMA32505.1"/>
    <property type="molecule type" value="Genomic_DNA"/>
</dbReference>
<comment type="caution">
    <text evidence="1">The sequence shown here is derived from an EMBL/GenBank/DDBJ whole genome shotgun (WGS) entry which is preliminary data.</text>
</comment>
<dbReference type="AlphaFoldDB" id="A0AA37XG01"/>
<reference evidence="1" key="2">
    <citation type="submission" date="2023-02" db="EMBL/GenBank/DDBJ databases">
        <authorList>
            <person name="Sun Q."/>
            <person name="Mori K."/>
        </authorList>
    </citation>
    <scope>NUCLEOTIDE SEQUENCE</scope>
    <source>
        <strain evidence="1">NBRC 112290</strain>
    </source>
</reference>